<accession>A0A4P6HJF7</accession>
<evidence type="ECO:0000313" key="3">
    <source>
        <dbReference type="Proteomes" id="UP000293296"/>
    </source>
</evidence>
<feature type="transmembrane region" description="Helical" evidence="1">
    <location>
        <begin position="12"/>
        <end position="29"/>
    </location>
</feature>
<evidence type="ECO:0000313" key="2">
    <source>
        <dbReference type="EMBL" id="QAZ65930.1"/>
    </source>
</evidence>
<sequence>MPQGLRDFIDIAFKLAVLAALACFLFFYGEGRNVGRFQYIANGEQEYVMDTATGVIYQNGFSMNHVTGKETLPPGGGKGR</sequence>
<keyword evidence="3" id="KW-1185">Reference proteome</keyword>
<reference evidence="2 3" key="1">
    <citation type="submission" date="2018-02" db="EMBL/GenBank/DDBJ databases">
        <title>Genome sequence of Desulfovibrio carbinolicus DSM 3852.</title>
        <authorList>
            <person name="Wilbanks E."/>
            <person name="Skennerton C.T."/>
            <person name="Orphan V.J."/>
        </authorList>
    </citation>
    <scope>NUCLEOTIDE SEQUENCE [LARGE SCALE GENOMIC DNA]</scope>
    <source>
        <strain evidence="2 3">DSM 3852</strain>
    </source>
</reference>
<dbReference type="AlphaFoldDB" id="A0A4P6HJF7"/>
<keyword evidence="1" id="KW-1133">Transmembrane helix</keyword>
<evidence type="ECO:0000256" key="1">
    <source>
        <dbReference type="SAM" id="Phobius"/>
    </source>
</evidence>
<dbReference type="RefSeq" id="WP_129348719.1">
    <property type="nucleotide sequence ID" value="NZ_CP026538.1"/>
</dbReference>
<dbReference type="EMBL" id="CP026538">
    <property type="protein sequence ID" value="QAZ65930.1"/>
    <property type="molecule type" value="Genomic_DNA"/>
</dbReference>
<keyword evidence="1" id="KW-0812">Transmembrane</keyword>
<name>A0A4P6HJF7_9BACT</name>
<keyword evidence="1" id="KW-0472">Membrane</keyword>
<dbReference type="KEGG" id="dcb:C3Y92_01210"/>
<dbReference type="Proteomes" id="UP000293296">
    <property type="component" value="Chromosome"/>
</dbReference>
<proteinExistence type="predicted"/>
<gene>
    <name evidence="2" type="ORF">C3Y92_01210</name>
</gene>
<dbReference type="OrthoDB" id="5459696at2"/>
<protein>
    <submittedName>
        <fullName evidence="2">Uncharacterized protein</fullName>
    </submittedName>
</protein>
<organism evidence="2 3">
    <name type="scientific">Solidesulfovibrio carbinolicus</name>
    <dbReference type="NCBI Taxonomy" id="296842"/>
    <lineage>
        <taxon>Bacteria</taxon>
        <taxon>Pseudomonadati</taxon>
        <taxon>Thermodesulfobacteriota</taxon>
        <taxon>Desulfovibrionia</taxon>
        <taxon>Desulfovibrionales</taxon>
        <taxon>Desulfovibrionaceae</taxon>
        <taxon>Solidesulfovibrio</taxon>
    </lineage>
</organism>